<feature type="domain" description="Flavodoxin-like" evidence="1">
    <location>
        <begin position="5"/>
        <end position="122"/>
    </location>
</feature>
<evidence type="ECO:0000259" key="1">
    <source>
        <dbReference type="Pfam" id="PF12682"/>
    </source>
</evidence>
<dbReference type="InterPro" id="IPR008254">
    <property type="entry name" value="Flavodoxin/NO_synth"/>
</dbReference>
<evidence type="ECO:0000313" key="3">
    <source>
        <dbReference type="Proteomes" id="UP001162891"/>
    </source>
</evidence>
<dbReference type="Pfam" id="PF12682">
    <property type="entry name" value="Flavodoxin_4"/>
    <property type="match status" value="1"/>
</dbReference>
<reference evidence="3" key="1">
    <citation type="journal article" date="2022" name="Int. J. Syst. Evol. Microbiol.">
        <title>Anaeromyxobacter oryzae sp. nov., Anaeromyxobacter diazotrophicus sp. nov. and Anaeromyxobacter paludicola sp. nov., isolated from paddy soils.</title>
        <authorList>
            <person name="Itoh H."/>
            <person name="Xu Z."/>
            <person name="Mise K."/>
            <person name="Masuda Y."/>
            <person name="Ushijima N."/>
            <person name="Hayakawa C."/>
            <person name="Shiratori Y."/>
            <person name="Senoo K."/>
        </authorList>
    </citation>
    <scope>NUCLEOTIDE SEQUENCE [LARGE SCALE GENOMIC DNA]</scope>
    <source>
        <strain evidence="3">Red232</strain>
    </source>
</reference>
<accession>A0ABM7WT86</accession>
<dbReference type="EMBL" id="AP025591">
    <property type="protein sequence ID" value="BDG02673.1"/>
    <property type="molecule type" value="Genomic_DNA"/>
</dbReference>
<dbReference type="RefSeq" id="WP_248360361.1">
    <property type="nucleotide sequence ID" value="NZ_AP025591.1"/>
</dbReference>
<sequence length="171" mass="18932">MATPRILVAHYSRSGRTRRIAEELAEALGADLEPIRDRTDRRGIVGYLRSGFESLLAASGPIERPAHDPGRYDLVVVGTPVWASGLSTPVRTWLWMEHDRLPRVAFFLTHGGSGAARVFGQMTRLAGKPVATLALREGEIDRDRHAEKLAAFAAEVQQRAARAARRRRRSA</sequence>
<keyword evidence="3" id="KW-1185">Reference proteome</keyword>
<dbReference type="SUPFAM" id="SSF52218">
    <property type="entry name" value="Flavoproteins"/>
    <property type="match status" value="1"/>
</dbReference>
<dbReference type="Gene3D" id="3.40.50.360">
    <property type="match status" value="1"/>
</dbReference>
<dbReference type="Proteomes" id="UP001162891">
    <property type="component" value="Chromosome"/>
</dbReference>
<proteinExistence type="predicted"/>
<gene>
    <name evidence="2" type="ORF">AMOR_16690</name>
</gene>
<evidence type="ECO:0000313" key="2">
    <source>
        <dbReference type="EMBL" id="BDG02673.1"/>
    </source>
</evidence>
<dbReference type="PANTHER" id="PTHR39201">
    <property type="entry name" value="EXPORTED PROTEIN-RELATED"/>
    <property type="match status" value="1"/>
</dbReference>
<organism evidence="2 3">
    <name type="scientific">Anaeromyxobacter oryzae</name>
    <dbReference type="NCBI Taxonomy" id="2918170"/>
    <lineage>
        <taxon>Bacteria</taxon>
        <taxon>Pseudomonadati</taxon>
        <taxon>Myxococcota</taxon>
        <taxon>Myxococcia</taxon>
        <taxon>Myxococcales</taxon>
        <taxon>Cystobacterineae</taxon>
        <taxon>Anaeromyxobacteraceae</taxon>
        <taxon>Anaeromyxobacter</taxon>
    </lineage>
</organism>
<protein>
    <recommendedName>
        <fullName evidence="1">Flavodoxin-like domain-containing protein</fullName>
    </recommendedName>
</protein>
<name>A0ABM7WT86_9BACT</name>
<dbReference type="InterPro" id="IPR029039">
    <property type="entry name" value="Flavoprotein-like_sf"/>
</dbReference>
<dbReference type="PANTHER" id="PTHR39201:SF1">
    <property type="entry name" value="FLAVODOXIN-LIKE DOMAIN-CONTAINING PROTEIN"/>
    <property type="match status" value="1"/>
</dbReference>